<feature type="compositionally biased region" description="Low complexity" evidence="1">
    <location>
        <begin position="362"/>
        <end position="379"/>
    </location>
</feature>
<dbReference type="OrthoDB" id="6718656at2759"/>
<dbReference type="PANTHER" id="PTHR44329">
    <property type="entry name" value="SERINE/THREONINE-PROTEIN KINASE TNNI3K-RELATED"/>
    <property type="match status" value="1"/>
</dbReference>
<dbReference type="Gene3D" id="1.10.510.10">
    <property type="entry name" value="Transferase(Phosphotransferase) domain 1"/>
    <property type="match status" value="1"/>
</dbReference>
<dbReference type="GO" id="GO:0004674">
    <property type="term" value="F:protein serine/threonine kinase activity"/>
    <property type="evidence" value="ECO:0007669"/>
    <property type="project" value="TreeGrafter"/>
</dbReference>
<feature type="region of interest" description="Disordered" evidence="1">
    <location>
        <begin position="362"/>
        <end position="401"/>
    </location>
</feature>
<comment type="caution">
    <text evidence="3">The sequence shown here is derived from an EMBL/GenBank/DDBJ whole genome shotgun (WGS) entry which is preliminary data.</text>
</comment>
<gene>
    <name evidence="3" type="ORF">C1645_747695</name>
</gene>
<accession>A0A397TM13</accession>
<name>A0A397TM13_9GLOM</name>
<organism evidence="3 4">
    <name type="scientific">Glomus cerebriforme</name>
    <dbReference type="NCBI Taxonomy" id="658196"/>
    <lineage>
        <taxon>Eukaryota</taxon>
        <taxon>Fungi</taxon>
        <taxon>Fungi incertae sedis</taxon>
        <taxon>Mucoromycota</taxon>
        <taxon>Glomeromycotina</taxon>
        <taxon>Glomeromycetes</taxon>
        <taxon>Glomerales</taxon>
        <taxon>Glomeraceae</taxon>
        <taxon>Glomus</taxon>
    </lineage>
</organism>
<dbReference type="Proteomes" id="UP000265703">
    <property type="component" value="Unassembled WGS sequence"/>
</dbReference>
<evidence type="ECO:0000256" key="1">
    <source>
        <dbReference type="SAM" id="MobiDB-lite"/>
    </source>
</evidence>
<dbReference type="SUPFAM" id="SSF56112">
    <property type="entry name" value="Protein kinase-like (PK-like)"/>
    <property type="match status" value="1"/>
</dbReference>
<dbReference type="InterPro" id="IPR000719">
    <property type="entry name" value="Prot_kinase_dom"/>
</dbReference>
<keyword evidence="3" id="KW-0418">Kinase</keyword>
<dbReference type="InterPro" id="IPR001245">
    <property type="entry name" value="Ser-Thr/Tyr_kinase_cat_dom"/>
</dbReference>
<evidence type="ECO:0000313" key="4">
    <source>
        <dbReference type="Proteomes" id="UP000265703"/>
    </source>
</evidence>
<dbReference type="PROSITE" id="PS50011">
    <property type="entry name" value="PROTEIN_KINASE_DOM"/>
    <property type="match status" value="1"/>
</dbReference>
<dbReference type="InterPro" id="IPR051681">
    <property type="entry name" value="Ser/Thr_Kinases-Pseudokinases"/>
</dbReference>
<dbReference type="InterPro" id="IPR011009">
    <property type="entry name" value="Kinase-like_dom_sf"/>
</dbReference>
<dbReference type="PRINTS" id="PR00109">
    <property type="entry name" value="TYRKINASE"/>
</dbReference>
<keyword evidence="4" id="KW-1185">Reference proteome</keyword>
<protein>
    <submittedName>
        <fullName evidence="3">Kinase-like domain-containing protein</fullName>
    </submittedName>
</protein>
<proteinExistence type="predicted"/>
<sequence length="420" mass="48237">MNNRQVMEWIPYESLNNIQFIAKGGFDCKVYSGTWLKGNILYWDSKKKAWARNSPVSVALKQFENSHNITSNFFEELKTYHLYGSDNNGIIEFYGISQDPNTKNYILVTEFASKGNLRNYLIENHKSLNWERKINILLKISVALQDIHSSGFTHRNLHGGNILLHDDHEYPKISDLTLSKYIDDNKNQKFYGVLPFVAPEILRGEEFSSAADIYSFSMLMWQVSSGIPPFSNKPYDNQLAIDICNGKRPKIVSKTPKSFSTLMERCWDADPSLRPNVQEITAMLFRWHFSLEQNRSTDIVNAFMVNNRKTVAAQIDSESHLEVNYNSQLLDFKDLPEPTNYYSRIHCHDSAYGSSTNTLSSYKPSEASSLSKSSMNSLSDESKRPPLRKTPTYAESLRKQQQASVTYFYHAEPTSKLGKY</sequence>
<keyword evidence="3" id="KW-0808">Transferase</keyword>
<dbReference type="EMBL" id="QKYT01000006">
    <property type="protein sequence ID" value="RIA99243.1"/>
    <property type="molecule type" value="Genomic_DNA"/>
</dbReference>
<reference evidence="3 4" key="1">
    <citation type="submission" date="2018-06" db="EMBL/GenBank/DDBJ databases">
        <title>Comparative genomics reveals the genomic features of Rhizophagus irregularis, R. cerebriforme, R. diaphanum and Gigaspora rosea, and their symbiotic lifestyle signature.</title>
        <authorList>
            <person name="Morin E."/>
            <person name="San Clemente H."/>
            <person name="Chen E.C.H."/>
            <person name="De La Providencia I."/>
            <person name="Hainaut M."/>
            <person name="Kuo A."/>
            <person name="Kohler A."/>
            <person name="Murat C."/>
            <person name="Tang N."/>
            <person name="Roy S."/>
            <person name="Loubradou J."/>
            <person name="Henrissat B."/>
            <person name="Grigoriev I.V."/>
            <person name="Corradi N."/>
            <person name="Roux C."/>
            <person name="Martin F.M."/>
        </authorList>
    </citation>
    <scope>NUCLEOTIDE SEQUENCE [LARGE SCALE GENOMIC DNA]</scope>
    <source>
        <strain evidence="3 4">DAOM 227022</strain>
    </source>
</reference>
<dbReference type="GO" id="GO:0005524">
    <property type="term" value="F:ATP binding"/>
    <property type="evidence" value="ECO:0007669"/>
    <property type="project" value="InterPro"/>
</dbReference>
<evidence type="ECO:0000313" key="3">
    <source>
        <dbReference type="EMBL" id="RIA99243.1"/>
    </source>
</evidence>
<evidence type="ECO:0000259" key="2">
    <source>
        <dbReference type="PROSITE" id="PS50011"/>
    </source>
</evidence>
<feature type="domain" description="Protein kinase" evidence="2">
    <location>
        <begin position="15"/>
        <end position="291"/>
    </location>
</feature>
<dbReference type="AlphaFoldDB" id="A0A397TM13"/>
<dbReference type="Pfam" id="PF07714">
    <property type="entry name" value="PK_Tyr_Ser-Thr"/>
    <property type="match status" value="1"/>
</dbReference>